<sequence length="400" mass="44254">MHVKRQSIVDFQVTACYSAYINMISYSIVKKSKRSSARAGIIHTPHGDVETPALVGVATQATVKTLTSDEVVQTGSSLLIANTFHLHLKPGEDIVKRNGGLHDFMHWDKALMTDSGGYQVFSLGFGRDHNIGKIVKEDTPLTLSTHASSKNVKITSDGVYFNSPIDGKKLFIGPKESIAIQQKLGADIIFAFDECTPPIADRAYTQKSMDLTHTWAHVCVSSKKSDQSLFSIIQGGKFKDLRIQSAKTIASLPVDGFGIGGELGFDKKEMFTMLGWVTHELPENKPRHLLGNGHIDDLETIFSRGVDTLDCIIPTHYARHGVAFTAQGKLDMSKSQYLSNKDPLDILCSCMVCQTYSKSYLCHLIRAKELTALRLLSFHNLFYFNGVVASIRQKILDNKI</sequence>
<evidence type="ECO:0000259" key="4">
    <source>
        <dbReference type="Pfam" id="PF01702"/>
    </source>
</evidence>
<evidence type="ECO:0000256" key="2">
    <source>
        <dbReference type="ARBA" id="ARBA00022679"/>
    </source>
</evidence>
<gene>
    <name evidence="5" type="primary">tgt</name>
    <name evidence="5" type="ORF">COT79_02205</name>
</gene>
<dbReference type="NCBIfam" id="TIGR00449">
    <property type="entry name" value="tgt_general"/>
    <property type="match status" value="1"/>
</dbReference>
<dbReference type="InterPro" id="IPR002616">
    <property type="entry name" value="tRNA_ribo_trans-like"/>
</dbReference>
<evidence type="ECO:0000256" key="1">
    <source>
        <dbReference type="ARBA" id="ARBA00022676"/>
    </source>
</evidence>
<reference evidence="6" key="1">
    <citation type="submission" date="2017-09" db="EMBL/GenBank/DDBJ databases">
        <title>Depth-based differentiation of microbial function through sediment-hosted aquifers and enrichment of novel symbionts in the deep terrestrial subsurface.</title>
        <authorList>
            <person name="Probst A.J."/>
            <person name="Ladd B."/>
            <person name="Jarett J.K."/>
            <person name="Geller-Mcgrath D.E."/>
            <person name="Sieber C.M.K."/>
            <person name="Emerson J.B."/>
            <person name="Anantharaman K."/>
            <person name="Thomas B.C."/>
            <person name="Malmstrom R."/>
            <person name="Stieglmeier M."/>
            <person name="Klingl A."/>
            <person name="Woyke T."/>
            <person name="Ryan C.M."/>
            <person name="Banfield J.F."/>
        </authorList>
    </citation>
    <scope>NUCLEOTIDE SEQUENCE [LARGE SCALE GENOMIC DNA]</scope>
</reference>
<dbReference type="Gene3D" id="3.20.20.105">
    <property type="entry name" value="Queuine tRNA-ribosyltransferase-like"/>
    <property type="match status" value="1"/>
</dbReference>
<organism evidence="5 6">
    <name type="scientific">Candidatus Berkelbacteria bacterium CG10_big_fil_rev_8_21_14_0_10_43_14</name>
    <dbReference type="NCBI Taxonomy" id="1974515"/>
    <lineage>
        <taxon>Bacteria</taxon>
        <taxon>Candidatus Berkelbacteria</taxon>
    </lineage>
</organism>
<dbReference type="GO" id="GO:0002099">
    <property type="term" value="P:tRNA wobble guanine modification"/>
    <property type="evidence" value="ECO:0007669"/>
    <property type="project" value="TreeGrafter"/>
</dbReference>
<evidence type="ECO:0000313" key="6">
    <source>
        <dbReference type="Proteomes" id="UP000231162"/>
    </source>
</evidence>
<accession>A0A2M6RA16</accession>
<keyword evidence="2" id="KW-0808">Transferase</keyword>
<dbReference type="InterPro" id="IPR004803">
    <property type="entry name" value="TGT"/>
</dbReference>
<keyword evidence="3" id="KW-0819">tRNA processing</keyword>
<protein>
    <submittedName>
        <fullName evidence="5">tRNA guanosine(34) transglycosylase Tgt</fullName>
    </submittedName>
</protein>
<dbReference type="PANTHER" id="PTHR46499:SF1">
    <property type="entry name" value="QUEUINE TRNA-RIBOSYLTRANSFERASE"/>
    <property type="match status" value="1"/>
</dbReference>
<proteinExistence type="predicted"/>
<dbReference type="NCBIfam" id="TIGR00430">
    <property type="entry name" value="Q_tRNA_tgt"/>
    <property type="match status" value="1"/>
</dbReference>
<dbReference type="Pfam" id="PF01702">
    <property type="entry name" value="TGT"/>
    <property type="match status" value="1"/>
</dbReference>
<dbReference type="InterPro" id="IPR050076">
    <property type="entry name" value="ArchSynthase1/Queuine_TRR"/>
</dbReference>
<dbReference type="SUPFAM" id="SSF51713">
    <property type="entry name" value="tRNA-guanine transglycosylase"/>
    <property type="match status" value="1"/>
</dbReference>
<comment type="caution">
    <text evidence="5">The sequence shown here is derived from an EMBL/GenBank/DDBJ whole genome shotgun (WGS) entry which is preliminary data.</text>
</comment>
<evidence type="ECO:0000256" key="3">
    <source>
        <dbReference type="ARBA" id="ARBA00022694"/>
    </source>
</evidence>
<name>A0A2M6RA16_9BACT</name>
<dbReference type="PANTHER" id="PTHR46499">
    <property type="entry name" value="QUEUINE TRNA-RIBOSYLTRANSFERASE"/>
    <property type="match status" value="1"/>
</dbReference>
<dbReference type="InterPro" id="IPR036511">
    <property type="entry name" value="TGT-like_sf"/>
</dbReference>
<keyword evidence="1" id="KW-0328">Glycosyltransferase</keyword>
<feature type="domain" description="tRNA-guanine(15) transglycosylase-like" evidence="4">
    <location>
        <begin position="36"/>
        <end position="399"/>
    </location>
</feature>
<evidence type="ECO:0000313" key="5">
    <source>
        <dbReference type="EMBL" id="PIS06890.1"/>
    </source>
</evidence>
<dbReference type="GO" id="GO:0008479">
    <property type="term" value="F:tRNA-guanosine(34) queuine transglycosylase activity"/>
    <property type="evidence" value="ECO:0007669"/>
    <property type="project" value="InterPro"/>
</dbReference>
<dbReference type="Proteomes" id="UP000231162">
    <property type="component" value="Unassembled WGS sequence"/>
</dbReference>
<dbReference type="AlphaFoldDB" id="A0A2M6RA16"/>
<dbReference type="EMBL" id="PEZX01000030">
    <property type="protein sequence ID" value="PIS06890.1"/>
    <property type="molecule type" value="Genomic_DNA"/>
</dbReference>
<dbReference type="GO" id="GO:0005737">
    <property type="term" value="C:cytoplasm"/>
    <property type="evidence" value="ECO:0007669"/>
    <property type="project" value="TreeGrafter"/>
</dbReference>